<feature type="transmembrane region" description="Helical" evidence="1">
    <location>
        <begin position="40"/>
        <end position="64"/>
    </location>
</feature>
<evidence type="ECO:0008006" key="4">
    <source>
        <dbReference type="Google" id="ProtNLM"/>
    </source>
</evidence>
<keyword evidence="1" id="KW-0472">Membrane</keyword>
<feature type="transmembrane region" description="Helical" evidence="1">
    <location>
        <begin position="242"/>
        <end position="265"/>
    </location>
</feature>
<comment type="caution">
    <text evidence="2">The sequence shown here is derived from an EMBL/GenBank/DDBJ whole genome shotgun (WGS) entry which is preliminary data.</text>
</comment>
<evidence type="ECO:0000313" key="3">
    <source>
        <dbReference type="Proteomes" id="UP000288351"/>
    </source>
</evidence>
<evidence type="ECO:0000313" key="2">
    <source>
        <dbReference type="EMBL" id="GCB89618.1"/>
    </source>
</evidence>
<organism evidence="2 3">
    <name type="scientific">Streptomyces noursei</name>
    <name type="common">Streptomyces albulus</name>
    <dbReference type="NCBI Taxonomy" id="1971"/>
    <lineage>
        <taxon>Bacteria</taxon>
        <taxon>Bacillati</taxon>
        <taxon>Actinomycetota</taxon>
        <taxon>Actinomycetes</taxon>
        <taxon>Kitasatosporales</taxon>
        <taxon>Streptomycetaceae</taxon>
        <taxon>Streptomyces</taxon>
    </lineage>
</organism>
<accession>A0A401QWD1</accession>
<gene>
    <name evidence="2" type="ORF">SALB_02306</name>
</gene>
<dbReference type="Proteomes" id="UP000288351">
    <property type="component" value="Unassembled WGS sequence"/>
</dbReference>
<dbReference type="EMBL" id="BHXC01000006">
    <property type="protein sequence ID" value="GCB89618.1"/>
    <property type="molecule type" value="Genomic_DNA"/>
</dbReference>
<proteinExistence type="predicted"/>
<evidence type="ECO:0000256" key="1">
    <source>
        <dbReference type="SAM" id="Phobius"/>
    </source>
</evidence>
<name>A0A401QWD1_STRNR</name>
<reference evidence="2 3" key="1">
    <citation type="journal article" date="2019" name="Microbiol. Resour. Announc.">
        <title>Draft Genome Sequence of the Most Traditional epsilon-Poly-l-Lysine Producer, Streptomyces albulus NBRC14147.</title>
        <authorList>
            <person name="Yamanaka K."/>
            <person name="Hamano Y."/>
        </authorList>
    </citation>
    <scope>NUCLEOTIDE SEQUENCE [LARGE SCALE GENOMIC DNA]</scope>
    <source>
        <strain evidence="2 3">NBRC 14147</strain>
    </source>
</reference>
<keyword evidence="1" id="KW-1133">Transmembrane helix</keyword>
<sequence length="348" mass="36218">MTRTTQHDRTTPPTDVRPQRGVAATAFAALRRHRGTLTAATVRVVGLSGLAGLLLTSATFALAWPVFTHMRNEQIRYHQLEDPYLHDPTGLVRVALCALPLFLLLLGTGSAAVQGVCSRAVAAGADTPAEEDRPRTGGFARLRGVFAVYALRGLIVWPLPLLVGAASHALTGYQLDTPEPLERGSLPYTLVAASPAAAVLVAVVLRLALALAPAAAAEGLAPRAALRRSWSLTWTRAGGARVLALALPLAALTAGVLRLVVELSLPLRPLVRSLLGGATGNFFAGYYAGILAPVLVGILVTAALALPLTCTAFAALHDRLRSSRTPPRRPGDTTTATATAIATATATA</sequence>
<feature type="transmembrane region" description="Helical" evidence="1">
    <location>
        <begin position="149"/>
        <end position="170"/>
    </location>
</feature>
<keyword evidence="1" id="KW-0812">Transmembrane</keyword>
<feature type="transmembrane region" description="Helical" evidence="1">
    <location>
        <begin position="90"/>
        <end position="113"/>
    </location>
</feature>
<dbReference type="AlphaFoldDB" id="A0A401QWD1"/>
<dbReference type="RefSeq" id="WP_016575784.1">
    <property type="nucleotide sequence ID" value="NZ_BHXC01000006.1"/>
</dbReference>
<feature type="transmembrane region" description="Helical" evidence="1">
    <location>
        <begin position="285"/>
        <end position="316"/>
    </location>
</feature>
<feature type="transmembrane region" description="Helical" evidence="1">
    <location>
        <begin position="190"/>
        <end position="221"/>
    </location>
</feature>
<protein>
    <recommendedName>
        <fullName evidence="4">Glycerophosphoryl diester phosphodiesterase membrane domain-containing protein</fullName>
    </recommendedName>
</protein>